<keyword evidence="1" id="KW-0812">Transmembrane</keyword>
<organism evidence="2 3">
    <name type="scientific">Gimesia chilikensis</name>
    <dbReference type="NCBI Taxonomy" id="2605989"/>
    <lineage>
        <taxon>Bacteria</taxon>
        <taxon>Pseudomonadati</taxon>
        <taxon>Planctomycetota</taxon>
        <taxon>Planctomycetia</taxon>
        <taxon>Planctomycetales</taxon>
        <taxon>Planctomycetaceae</taxon>
        <taxon>Gimesia</taxon>
    </lineage>
</organism>
<protein>
    <submittedName>
        <fullName evidence="2">Uncharacterized protein</fullName>
    </submittedName>
</protein>
<keyword evidence="1" id="KW-1133">Transmembrane helix</keyword>
<accession>A0A517PKK2</accession>
<dbReference type="AlphaFoldDB" id="A0A517PKK2"/>
<evidence type="ECO:0000313" key="2">
    <source>
        <dbReference type="EMBL" id="QDT19908.1"/>
    </source>
</evidence>
<evidence type="ECO:0000256" key="1">
    <source>
        <dbReference type="SAM" id="Phobius"/>
    </source>
</evidence>
<dbReference type="EMBL" id="CP036266">
    <property type="protein sequence ID" value="QDT19908.1"/>
    <property type="molecule type" value="Genomic_DNA"/>
</dbReference>
<reference evidence="2 3" key="1">
    <citation type="submission" date="2019-02" db="EMBL/GenBank/DDBJ databases">
        <title>Deep-cultivation of Planctomycetes and their phenomic and genomic characterization uncovers novel biology.</title>
        <authorList>
            <person name="Wiegand S."/>
            <person name="Jogler M."/>
            <person name="Boedeker C."/>
            <person name="Pinto D."/>
            <person name="Vollmers J."/>
            <person name="Rivas-Marin E."/>
            <person name="Kohn T."/>
            <person name="Peeters S.H."/>
            <person name="Heuer A."/>
            <person name="Rast P."/>
            <person name="Oberbeckmann S."/>
            <person name="Bunk B."/>
            <person name="Jeske O."/>
            <person name="Meyerdierks A."/>
            <person name="Storesund J.E."/>
            <person name="Kallscheuer N."/>
            <person name="Luecker S."/>
            <person name="Lage O.M."/>
            <person name="Pohl T."/>
            <person name="Merkel B.J."/>
            <person name="Hornburger P."/>
            <person name="Mueller R.-W."/>
            <person name="Bruemmer F."/>
            <person name="Labrenz M."/>
            <person name="Spormann A.M."/>
            <person name="Op den Camp H."/>
            <person name="Overmann J."/>
            <person name="Amann R."/>
            <person name="Jetten M.S.M."/>
            <person name="Mascher T."/>
            <person name="Medema M.H."/>
            <person name="Devos D.P."/>
            <person name="Kaster A.-K."/>
            <person name="Ovreas L."/>
            <person name="Rohde M."/>
            <person name="Galperin M.Y."/>
            <person name="Jogler C."/>
        </authorList>
    </citation>
    <scope>NUCLEOTIDE SEQUENCE [LARGE SCALE GENOMIC DNA]</scope>
    <source>
        <strain evidence="2 3">HG66A1</strain>
    </source>
</reference>
<keyword evidence="3" id="KW-1185">Reference proteome</keyword>
<name>A0A517PKK2_9PLAN</name>
<dbReference type="Proteomes" id="UP000320421">
    <property type="component" value="Chromosome"/>
</dbReference>
<sequence>MFLQIDTTCERRYCFSRNDQTEPPCGSFNTRGGAWTTAPRTGGVGLVLFLYAPWSGSRGRSWFDAPSFLSPLTPGRDAEPIYRTVISLKGSPQMAKSLTQRMALALFFSPLLFLLPFHALKAADDTPLSSTSLQLSVVDEGNRTLTVHSRDGGSSCDVVIPHSFSE</sequence>
<evidence type="ECO:0000313" key="3">
    <source>
        <dbReference type="Proteomes" id="UP000320421"/>
    </source>
</evidence>
<gene>
    <name evidence="2" type="ORF">HG66A1_16760</name>
</gene>
<feature type="transmembrane region" description="Helical" evidence="1">
    <location>
        <begin position="102"/>
        <end position="120"/>
    </location>
</feature>
<proteinExistence type="predicted"/>
<keyword evidence="1" id="KW-0472">Membrane</keyword>